<evidence type="ECO:0000313" key="1">
    <source>
        <dbReference type="Proteomes" id="UP000095286"/>
    </source>
</evidence>
<protein>
    <submittedName>
        <fullName evidence="2">7TM_GPCR_Srx domain-containing protein</fullName>
    </submittedName>
</protein>
<dbReference type="WBParaSite" id="RSKR_0000311950.1">
    <property type="protein sequence ID" value="RSKR_0000311950.1"/>
    <property type="gene ID" value="RSKR_0000311950"/>
</dbReference>
<reference evidence="2" key="1">
    <citation type="submission" date="2016-11" db="UniProtKB">
        <authorList>
            <consortium name="WormBaseParasite"/>
        </authorList>
    </citation>
    <scope>IDENTIFICATION</scope>
    <source>
        <strain evidence="2">KR3021</strain>
    </source>
</reference>
<accession>A0AC35TPM8</accession>
<organism evidence="1 2">
    <name type="scientific">Rhabditophanes sp. KR3021</name>
    <dbReference type="NCBI Taxonomy" id="114890"/>
    <lineage>
        <taxon>Eukaryota</taxon>
        <taxon>Metazoa</taxon>
        <taxon>Ecdysozoa</taxon>
        <taxon>Nematoda</taxon>
        <taxon>Chromadorea</taxon>
        <taxon>Rhabditida</taxon>
        <taxon>Tylenchina</taxon>
        <taxon>Panagrolaimomorpha</taxon>
        <taxon>Strongyloidoidea</taxon>
        <taxon>Alloionematidae</taxon>
        <taxon>Rhabditophanes</taxon>
    </lineage>
</organism>
<dbReference type="Proteomes" id="UP000095286">
    <property type="component" value="Unplaced"/>
</dbReference>
<evidence type="ECO:0000313" key="2">
    <source>
        <dbReference type="WBParaSite" id="RSKR_0000311950.1"/>
    </source>
</evidence>
<proteinExistence type="predicted"/>
<name>A0AC35TPM8_9BILA</name>
<sequence length="404" mass="46363">MDSALDSCDEVFERFLGKFKNHFILCLSLNYGAGFIIASSYLTNLISDYNLMLVFNAKLGAFTERRKNVVSLIGLYYFAHQFKGNYDCLIDVSFPRTIQYLQKRVAMNTDYPVQLYIGEFIGISIAIFIFSHIICVLVSVTLAKKKQFNEMQQNNFEYCFNLFCASQLLFLFFEVCRRLYYNDKDETIESGGDLEYILFESAFNVVKNLPNAGLCLLVLGEKVSEGPAKSKCTNPTKKVVFLFTLLFVGPSLALWTAIDCLKLSGVPPLFAFLPKLFANVCTFFYVIVGRSVYDKRERTQNGRAISAKSITIKNEADYPQLVRLQSFIVVFGIGSMSGTVMDFVTYFVWPQFLKDNFLLTKSGLVHILYIIPMAFYSIFYLYLDFWRNRQSQPQHIEPVQPQTF</sequence>